<dbReference type="KEGG" id="psac:PSM36_1297"/>
<dbReference type="RefSeq" id="WP_076929901.1">
    <property type="nucleotide sequence ID" value="NZ_LT605205.1"/>
</dbReference>
<gene>
    <name evidence="2" type="ORF">PSM36_1297</name>
</gene>
<feature type="region of interest" description="Disordered" evidence="1">
    <location>
        <begin position="51"/>
        <end position="72"/>
    </location>
</feature>
<evidence type="ECO:0000313" key="2">
    <source>
        <dbReference type="EMBL" id="SCD20120.1"/>
    </source>
</evidence>
<keyword evidence="3" id="KW-1185">Reference proteome</keyword>
<organism evidence="2 3">
    <name type="scientific">Proteiniphilum saccharofermentans</name>
    <dbReference type="NCBI Taxonomy" id="1642647"/>
    <lineage>
        <taxon>Bacteria</taxon>
        <taxon>Pseudomonadati</taxon>
        <taxon>Bacteroidota</taxon>
        <taxon>Bacteroidia</taxon>
        <taxon>Bacteroidales</taxon>
        <taxon>Dysgonomonadaceae</taxon>
        <taxon>Proteiniphilum</taxon>
    </lineage>
</organism>
<name>A0A1R3SYY3_9BACT</name>
<sequence length="135" mass="16032">MACEQIILEVDEAIARKWNDLSGERKAELIRYMEELVLQLLSDNDDFVRKTVSEPSPTYRSTAKKTEEEQDERQIRLQKVRDAFCRFDTDLSDFTFNREEANERKPNAEDIKSFYAAFRVDMDGYTFNREEANER</sequence>
<dbReference type="EMBL" id="LT605205">
    <property type="protein sequence ID" value="SCD20120.1"/>
    <property type="molecule type" value="Genomic_DNA"/>
</dbReference>
<proteinExistence type="predicted"/>
<reference evidence="2 3" key="1">
    <citation type="submission" date="2016-08" db="EMBL/GenBank/DDBJ databases">
        <authorList>
            <person name="Seilhamer J.J."/>
        </authorList>
    </citation>
    <scope>NUCLEOTIDE SEQUENCE [LARGE SCALE GENOMIC DNA]</scope>
    <source>
        <strain evidence="2">M3/6</strain>
    </source>
</reference>
<accession>A0A1R3SYY3</accession>
<protein>
    <submittedName>
        <fullName evidence="2">Uncharacterized protein</fullName>
    </submittedName>
</protein>
<evidence type="ECO:0000256" key="1">
    <source>
        <dbReference type="SAM" id="MobiDB-lite"/>
    </source>
</evidence>
<dbReference type="AlphaFoldDB" id="A0A1R3SYY3"/>
<evidence type="ECO:0000313" key="3">
    <source>
        <dbReference type="Proteomes" id="UP000187464"/>
    </source>
</evidence>
<dbReference type="Proteomes" id="UP000187464">
    <property type="component" value="Chromosome I"/>
</dbReference>